<name>A0A170Y6D9_9BACT</name>
<keyword evidence="1" id="KW-1133">Transmembrane helix</keyword>
<comment type="caution">
    <text evidence="2">The sequence shown here is derived from an EMBL/GenBank/DDBJ whole genome shotgun (WGS) entry which is preliminary data.</text>
</comment>
<feature type="transmembrane region" description="Helical" evidence="1">
    <location>
        <begin position="6"/>
        <end position="25"/>
    </location>
</feature>
<reference evidence="3" key="2">
    <citation type="journal article" date="2017" name="Genome Announc.">
        <title>Draft genome sequence of Paludibacter jiangxiensis NM7(T), a propionate-producing fermentative bacterium.</title>
        <authorList>
            <person name="Qiu Y.-L."/>
            <person name="Tourlousse D.M."/>
            <person name="Matsuura N."/>
            <person name="Ohashi A."/>
            <person name="Sekiguchi Y."/>
        </authorList>
    </citation>
    <scope>NUCLEOTIDE SEQUENCE [LARGE SCALE GENOMIC DNA]</scope>
    <source>
        <strain evidence="3">NM7</strain>
    </source>
</reference>
<dbReference type="Proteomes" id="UP000076586">
    <property type="component" value="Unassembled WGS sequence"/>
</dbReference>
<evidence type="ECO:0000256" key="1">
    <source>
        <dbReference type="SAM" id="Phobius"/>
    </source>
</evidence>
<gene>
    <name evidence="2" type="ORF">PJIAN_1134</name>
</gene>
<dbReference type="EMBL" id="BDCR01000001">
    <property type="protein sequence ID" value="GAT61554.1"/>
    <property type="molecule type" value="Genomic_DNA"/>
</dbReference>
<keyword evidence="1" id="KW-0812">Transmembrane</keyword>
<reference evidence="3" key="1">
    <citation type="submission" date="2016-04" db="EMBL/GenBank/DDBJ databases">
        <title>Draft genome sequence of Paludibacter jiangxiensis strain NM7.</title>
        <authorList>
            <person name="Qiu Y."/>
            <person name="Matsuura N."/>
            <person name="Ohashi A."/>
            <person name="Tourlousse M.D."/>
            <person name="Sekiguchi Y."/>
        </authorList>
    </citation>
    <scope>NUCLEOTIDE SEQUENCE [LARGE SCALE GENOMIC DNA]</scope>
    <source>
        <strain evidence="3">NM7</strain>
    </source>
</reference>
<accession>A0A170Y6D9</accession>
<evidence type="ECO:0000313" key="2">
    <source>
        <dbReference type="EMBL" id="GAT61554.1"/>
    </source>
</evidence>
<protein>
    <submittedName>
        <fullName evidence="2">Uncharacterized protein</fullName>
    </submittedName>
</protein>
<keyword evidence="1" id="KW-0472">Membrane</keyword>
<proteinExistence type="predicted"/>
<sequence length="42" mass="5072">MFEKIFLLFNYMLDLLFVVFINLFVKYLGFSQGKPLLLFFVC</sequence>
<dbReference type="STRING" id="681398.PJIAN_1134"/>
<keyword evidence="3" id="KW-1185">Reference proteome</keyword>
<evidence type="ECO:0000313" key="3">
    <source>
        <dbReference type="Proteomes" id="UP000076586"/>
    </source>
</evidence>
<dbReference type="AlphaFoldDB" id="A0A170Y6D9"/>
<organism evidence="2 3">
    <name type="scientific">Paludibacter jiangxiensis</name>
    <dbReference type="NCBI Taxonomy" id="681398"/>
    <lineage>
        <taxon>Bacteria</taxon>
        <taxon>Pseudomonadati</taxon>
        <taxon>Bacteroidota</taxon>
        <taxon>Bacteroidia</taxon>
        <taxon>Bacteroidales</taxon>
        <taxon>Paludibacteraceae</taxon>
        <taxon>Paludibacter</taxon>
    </lineage>
</organism>